<evidence type="ECO:0000256" key="1">
    <source>
        <dbReference type="SAM" id="MobiDB-lite"/>
    </source>
</evidence>
<organism evidence="2 3">
    <name type="scientific">Colocasia esculenta</name>
    <name type="common">Wild taro</name>
    <name type="synonym">Arum esculentum</name>
    <dbReference type="NCBI Taxonomy" id="4460"/>
    <lineage>
        <taxon>Eukaryota</taxon>
        <taxon>Viridiplantae</taxon>
        <taxon>Streptophyta</taxon>
        <taxon>Embryophyta</taxon>
        <taxon>Tracheophyta</taxon>
        <taxon>Spermatophyta</taxon>
        <taxon>Magnoliopsida</taxon>
        <taxon>Liliopsida</taxon>
        <taxon>Araceae</taxon>
        <taxon>Aroideae</taxon>
        <taxon>Colocasieae</taxon>
        <taxon>Colocasia</taxon>
    </lineage>
</organism>
<name>A0A843XL10_COLES</name>
<sequence length="129" mass="14984">MVGMVLRLGRTSRDVRREVSSRPQHPRVLRYFHHRHLWTMACSCKAWSRRCRRRLRYRPSCRRRSSPNAGGTSAESVEIESNHEGHLFGLAEEGFITQIRSSGSFIEASEASIPEIEEEVERSNSEREE</sequence>
<proteinExistence type="predicted"/>
<evidence type="ECO:0000313" key="2">
    <source>
        <dbReference type="EMBL" id="MQM20364.1"/>
    </source>
</evidence>
<evidence type="ECO:0000313" key="3">
    <source>
        <dbReference type="Proteomes" id="UP000652761"/>
    </source>
</evidence>
<dbReference type="AlphaFoldDB" id="A0A843XL10"/>
<dbReference type="Proteomes" id="UP000652761">
    <property type="component" value="Unassembled WGS sequence"/>
</dbReference>
<feature type="region of interest" description="Disordered" evidence="1">
    <location>
        <begin position="107"/>
        <end position="129"/>
    </location>
</feature>
<comment type="caution">
    <text evidence="2">The sequence shown here is derived from an EMBL/GenBank/DDBJ whole genome shotgun (WGS) entry which is preliminary data.</text>
</comment>
<accession>A0A843XL10</accession>
<feature type="non-terminal residue" evidence="2">
    <location>
        <position position="129"/>
    </location>
</feature>
<gene>
    <name evidence="2" type="ORF">Taro_053381</name>
</gene>
<dbReference type="EMBL" id="NMUH01009746">
    <property type="protein sequence ID" value="MQM20364.1"/>
    <property type="molecule type" value="Genomic_DNA"/>
</dbReference>
<feature type="region of interest" description="Disordered" evidence="1">
    <location>
        <begin position="60"/>
        <end position="79"/>
    </location>
</feature>
<reference evidence="2" key="1">
    <citation type="submission" date="2017-07" db="EMBL/GenBank/DDBJ databases">
        <title>Taro Niue Genome Assembly and Annotation.</title>
        <authorList>
            <person name="Atibalentja N."/>
            <person name="Keating K."/>
            <person name="Fields C.J."/>
        </authorList>
    </citation>
    <scope>NUCLEOTIDE SEQUENCE</scope>
    <source>
        <strain evidence="2">Niue_2</strain>
        <tissue evidence="2">Leaf</tissue>
    </source>
</reference>
<keyword evidence="3" id="KW-1185">Reference proteome</keyword>
<protein>
    <submittedName>
        <fullName evidence="2">Uncharacterized protein</fullName>
    </submittedName>
</protein>